<accession>A0ABR3W1C7</accession>
<dbReference type="PANTHER" id="PTHR24148">
    <property type="entry name" value="ANKYRIN REPEAT DOMAIN-CONTAINING PROTEIN 39 HOMOLOG-RELATED"/>
    <property type="match status" value="1"/>
</dbReference>
<evidence type="ECO:0000259" key="1">
    <source>
        <dbReference type="Pfam" id="PF06985"/>
    </source>
</evidence>
<dbReference type="EMBL" id="JAWRVE010000183">
    <property type="protein sequence ID" value="KAL1850694.1"/>
    <property type="molecule type" value="Genomic_DNA"/>
</dbReference>
<evidence type="ECO:0000313" key="3">
    <source>
        <dbReference type="Proteomes" id="UP001583177"/>
    </source>
</evidence>
<dbReference type="Proteomes" id="UP001583177">
    <property type="component" value="Unassembled WGS sequence"/>
</dbReference>
<keyword evidence="3" id="KW-1185">Reference proteome</keyword>
<dbReference type="InterPro" id="IPR052895">
    <property type="entry name" value="HetReg/Transcr_Mod"/>
</dbReference>
<dbReference type="Pfam" id="PF06985">
    <property type="entry name" value="HET"/>
    <property type="match status" value="1"/>
</dbReference>
<reference evidence="2 3" key="1">
    <citation type="journal article" date="2024" name="IMA Fungus">
        <title>IMA Genome - F19 : A genome assembly and annotation guide to empower mycologists, including annotated draft genome sequences of Ceratocystis pirilliformis, Diaporthe australafricana, Fusarium ophioides, Paecilomyces lecythidis, and Sporothrix stenoceras.</title>
        <authorList>
            <person name="Aylward J."/>
            <person name="Wilson A.M."/>
            <person name="Visagie C.M."/>
            <person name="Spraker J."/>
            <person name="Barnes I."/>
            <person name="Buitendag C."/>
            <person name="Ceriani C."/>
            <person name="Del Mar Angel L."/>
            <person name="du Plessis D."/>
            <person name="Fuchs T."/>
            <person name="Gasser K."/>
            <person name="Kramer D."/>
            <person name="Li W."/>
            <person name="Munsamy K."/>
            <person name="Piso A."/>
            <person name="Price J.L."/>
            <person name="Sonnekus B."/>
            <person name="Thomas C."/>
            <person name="van der Nest A."/>
            <person name="van Dijk A."/>
            <person name="van Heerden A."/>
            <person name="van Vuuren N."/>
            <person name="Yilmaz N."/>
            <person name="Duong T.A."/>
            <person name="van der Merwe N.A."/>
            <person name="Wingfield M.J."/>
            <person name="Wingfield B.D."/>
        </authorList>
    </citation>
    <scope>NUCLEOTIDE SEQUENCE [LARGE SCALE GENOMIC DNA]</scope>
    <source>
        <strain evidence="2 3">CMW 18300</strain>
    </source>
</reference>
<feature type="domain" description="Heterokaryon incompatibility" evidence="1">
    <location>
        <begin position="57"/>
        <end position="216"/>
    </location>
</feature>
<dbReference type="InterPro" id="IPR010730">
    <property type="entry name" value="HET"/>
</dbReference>
<dbReference type="PANTHER" id="PTHR24148:SF64">
    <property type="entry name" value="HETEROKARYON INCOMPATIBILITY DOMAIN-CONTAINING PROTEIN"/>
    <property type="match status" value="1"/>
</dbReference>
<proteinExistence type="predicted"/>
<dbReference type="Pfam" id="PF26639">
    <property type="entry name" value="Het-6_barrel"/>
    <property type="match status" value="1"/>
</dbReference>
<gene>
    <name evidence="2" type="ORF">Daus18300_012837</name>
</gene>
<organism evidence="2 3">
    <name type="scientific">Diaporthe australafricana</name>
    <dbReference type="NCBI Taxonomy" id="127596"/>
    <lineage>
        <taxon>Eukaryota</taxon>
        <taxon>Fungi</taxon>
        <taxon>Dikarya</taxon>
        <taxon>Ascomycota</taxon>
        <taxon>Pezizomycotina</taxon>
        <taxon>Sordariomycetes</taxon>
        <taxon>Sordariomycetidae</taxon>
        <taxon>Diaporthales</taxon>
        <taxon>Diaporthaceae</taxon>
        <taxon>Diaporthe</taxon>
    </lineage>
</organism>
<evidence type="ECO:0000313" key="2">
    <source>
        <dbReference type="EMBL" id="KAL1850694.1"/>
    </source>
</evidence>
<name>A0ABR3W1C7_9PEZI</name>
<protein>
    <recommendedName>
        <fullName evidence="1">Heterokaryon incompatibility domain-containing protein</fullName>
    </recommendedName>
</protein>
<comment type="caution">
    <text evidence="2">The sequence shown here is derived from an EMBL/GenBank/DDBJ whole genome shotgun (WGS) entry which is preliminary data.</text>
</comment>
<sequence>MSQDSSPFTYSPLGPGQIRLLTPRIDNSDSLTWKLDSVQLLEGERKKESETVTRCDYDALSYTWGTQDETFPITCNGQTLRVHKNLHDALPCLVMRLRQRDSPARRIWIDAVCINQPDEEEKIVQIGLMSKIYRHATQVIVWFGAGRGPHDNAAAVSLIPSITRIANAAVARKVDSRQPEPDSSDMAMPDASSPVWDVVGQVLFNDWYSRLWVLQEIAGARSAVAMVGDSELDFDAIEDACQSMINYLSGVNGTILEVLREARIRCQNESPDLENNLKTILMKGALSEICDTGGQQTSAPQPSPFAALDPPPPRVADQLLIPLFMTTMSHRCADPRDRVFGLLGFAEDTTQVDAIGLRHDMDLTELYPLFLGYIFMHGGRLEEKNSRTLWVLFSYACLPDKAIRLPSWCPDLQVQYRSGIPYSLSIIGVAGVAKGIFSFELVSPAFLWRPDSEAIDIRRGSYQDEIVVKGTVFDTLTEVYPAFPDLDIPNDIYLTGYFKEHVKIGQWENSVATILLESLGGAADKGGVGLDTYWRTLVGNGITHVADDLDFACETLFAFRDFSDRVTRMNKRFDELKHRHGNFDMLFFECGFFLDEEDKETYALARQSPAISFSKIMLNLQHGRQLFRTAGGRFGFGNVGVREGDVVSIFNGAVTPHVLRKTIREGEGDGVYTLVAEAYIHNMMNGEFQELGLERADIHLVQAA</sequence>